<evidence type="ECO:0000256" key="5">
    <source>
        <dbReference type="SAM" id="MobiDB-lite"/>
    </source>
</evidence>
<feature type="domain" description="C2H2-type" evidence="6">
    <location>
        <begin position="325"/>
        <end position="352"/>
    </location>
</feature>
<organism evidence="7 8">
    <name type="scientific">Tropilaelaps mercedesae</name>
    <dbReference type="NCBI Taxonomy" id="418985"/>
    <lineage>
        <taxon>Eukaryota</taxon>
        <taxon>Metazoa</taxon>
        <taxon>Ecdysozoa</taxon>
        <taxon>Arthropoda</taxon>
        <taxon>Chelicerata</taxon>
        <taxon>Arachnida</taxon>
        <taxon>Acari</taxon>
        <taxon>Parasitiformes</taxon>
        <taxon>Mesostigmata</taxon>
        <taxon>Gamasina</taxon>
        <taxon>Dermanyssoidea</taxon>
        <taxon>Laelapidae</taxon>
        <taxon>Tropilaelaps</taxon>
    </lineage>
</organism>
<dbReference type="PANTHER" id="PTHR23235:SF60">
    <property type="entry name" value="STRIPE, ISOFORM D"/>
    <property type="match status" value="1"/>
</dbReference>
<dbReference type="STRING" id="418985.A0A1V9XNV0"/>
<keyword evidence="2 4" id="KW-0863">Zinc-finger</keyword>
<feature type="domain" description="C2H2-type" evidence="6">
    <location>
        <begin position="267"/>
        <end position="296"/>
    </location>
</feature>
<dbReference type="OrthoDB" id="8197458at2759"/>
<feature type="region of interest" description="Disordered" evidence="5">
    <location>
        <begin position="236"/>
        <end position="264"/>
    </location>
</feature>
<dbReference type="GO" id="GO:0000978">
    <property type="term" value="F:RNA polymerase II cis-regulatory region sequence-specific DNA binding"/>
    <property type="evidence" value="ECO:0007669"/>
    <property type="project" value="TreeGrafter"/>
</dbReference>
<evidence type="ECO:0000256" key="1">
    <source>
        <dbReference type="ARBA" id="ARBA00022723"/>
    </source>
</evidence>
<feature type="domain" description="C2H2-type" evidence="6">
    <location>
        <begin position="297"/>
        <end position="324"/>
    </location>
</feature>
<sequence length="415" mass="43436">QETDGGVTVVPVLPQLTPVSAPHESAFVAVVGQTSASQGGPATTGGDSLVGVVGGQQFASQHFDASFMLSGAKPTHATATIGGGLQTTGPVGLTGTSPPPSGDVVGSLAPLDSASLQELTFRAPVATVPCSASNLSTGSTTTTKTYQWTNYSPPTTTSSDVSYTLQAITVSGPPVVVPKQEPDYSSGLQTQGSLDDTSNASASSAGGSRSSSGLQATLAEYNQATSKGHEILSQAYQNSPTPLKLVPVKPRKYPNRPSKTPVHERPCACPIEGCDRRFSRSDELTRHIRIHTGQKPFQCRICMRSFSRSDHLTTHIRTHTGEKPFSCEVCGRKFARSDEKKRHAKVHLKQKLKKEGRSGALGGQGPTLHVNTSTSHAYHQATSPGSLLGVDMLGVGVHGLASYSDIVPMVITTQP</sequence>
<feature type="compositionally biased region" description="Polar residues" evidence="5">
    <location>
        <begin position="186"/>
        <end position="197"/>
    </location>
</feature>
<dbReference type="Gene3D" id="3.30.160.60">
    <property type="entry name" value="Classic Zinc Finger"/>
    <property type="match status" value="3"/>
</dbReference>
<dbReference type="PROSITE" id="PS50157">
    <property type="entry name" value="ZINC_FINGER_C2H2_2"/>
    <property type="match status" value="3"/>
</dbReference>
<dbReference type="SMART" id="SM00355">
    <property type="entry name" value="ZnF_C2H2"/>
    <property type="match status" value="3"/>
</dbReference>
<proteinExistence type="predicted"/>
<dbReference type="InterPro" id="IPR036236">
    <property type="entry name" value="Znf_C2H2_sf"/>
</dbReference>
<feature type="compositionally biased region" description="Polar residues" evidence="5">
    <location>
        <begin position="369"/>
        <end position="381"/>
    </location>
</feature>
<dbReference type="AlphaFoldDB" id="A0A1V9XNV0"/>
<feature type="region of interest" description="Disordered" evidence="5">
    <location>
        <begin position="174"/>
        <end position="213"/>
    </location>
</feature>
<protein>
    <submittedName>
        <fullName evidence="7">Zinc finger protein</fullName>
    </submittedName>
</protein>
<name>A0A1V9XNV0_9ACAR</name>
<feature type="non-terminal residue" evidence="7">
    <location>
        <position position="1"/>
    </location>
</feature>
<dbReference type="InterPro" id="IPR013087">
    <property type="entry name" value="Znf_C2H2_type"/>
</dbReference>
<evidence type="ECO:0000259" key="6">
    <source>
        <dbReference type="PROSITE" id="PS50157"/>
    </source>
</evidence>
<evidence type="ECO:0000256" key="2">
    <source>
        <dbReference type="ARBA" id="ARBA00022771"/>
    </source>
</evidence>
<dbReference type="Pfam" id="PF00096">
    <property type="entry name" value="zf-C2H2"/>
    <property type="match status" value="2"/>
</dbReference>
<evidence type="ECO:0000313" key="7">
    <source>
        <dbReference type="EMBL" id="OQR75185.1"/>
    </source>
</evidence>
<evidence type="ECO:0000313" key="8">
    <source>
        <dbReference type="Proteomes" id="UP000192247"/>
    </source>
</evidence>
<keyword evidence="8" id="KW-1185">Reference proteome</keyword>
<dbReference type="GO" id="GO:0000981">
    <property type="term" value="F:DNA-binding transcription factor activity, RNA polymerase II-specific"/>
    <property type="evidence" value="ECO:0007669"/>
    <property type="project" value="TreeGrafter"/>
</dbReference>
<dbReference type="InParanoid" id="A0A1V9XNV0"/>
<dbReference type="FunFam" id="3.30.160.60:FF:000515">
    <property type="entry name" value="early growth response protein 4"/>
    <property type="match status" value="1"/>
</dbReference>
<dbReference type="PROSITE" id="PS00028">
    <property type="entry name" value="ZINC_FINGER_C2H2_1"/>
    <property type="match status" value="3"/>
</dbReference>
<accession>A0A1V9XNV0</accession>
<feature type="compositionally biased region" description="Low complexity" evidence="5">
    <location>
        <begin position="198"/>
        <end position="213"/>
    </location>
</feature>
<dbReference type="Proteomes" id="UP000192247">
    <property type="component" value="Unassembled WGS sequence"/>
</dbReference>
<reference evidence="7 8" key="1">
    <citation type="journal article" date="2017" name="Gigascience">
        <title>Draft genome of the honey bee ectoparasitic mite, Tropilaelaps mercedesae, is shaped by the parasitic life history.</title>
        <authorList>
            <person name="Dong X."/>
            <person name="Armstrong S.D."/>
            <person name="Xia D."/>
            <person name="Makepeace B.L."/>
            <person name="Darby A.C."/>
            <person name="Kadowaki T."/>
        </authorList>
    </citation>
    <scope>NUCLEOTIDE SEQUENCE [LARGE SCALE GENOMIC DNA]</scope>
    <source>
        <strain evidence="7">Wuxi-XJTLU</strain>
    </source>
</reference>
<feature type="region of interest" description="Disordered" evidence="5">
    <location>
        <begin position="353"/>
        <end position="381"/>
    </location>
</feature>
<gene>
    <name evidence="7" type="ORF">BIW11_03297</name>
</gene>
<comment type="caution">
    <text evidence="7">The sequence shown here is derived from an EMBL/GenBank/DDBJ whole genome shotgun (WGS) entry which is preliminary data.</text>
</comment>
<keyword evidence="3" id="KW-0862">Zinc</keyword>
<evidence type="ECO:0000256" key="3">
    <source>
        <dbReference type="ARBA" id="ARBA00022833"/>
    </source>
</evidence>
<dbReference type="GO" id="GO:0008270">
    <property type="term" value="F:zinc ion binding"/>
    <property type="evidence" value="ECO:0007669"/>
    <property type="project" value="UniProtKB-KW"/>
</dbReference>
<dbReference type="EMBL" id="MNPL01006704">
    <property type="protein sequence ID" value="OQR75185.1"/>
    <property type="molecule type" value="Genomic_DNA"/>
</dbReference>
<keyword evidence="1" id="KW-0479">Metal-binding</keyword>
<evidence type="ECO:0000256" key="4">
    <source>
        <dbReference type="PROSITE-ProRule" id="PRU00042"/>
    </source>
</evidence>
<dbReference type="PANTHER" id="PTHR23235">
    <property type="entry name" value="KRUEPPEL-LIKE TRANSCRIPTION FACTOR"/>
    <property type="match status" value="1"/>
</dbReference>
<dbReference type="SUPFAM" id="SSF57667">
    <property type="entry name" value="beta-beta-alpha zinc fingers"/>
    <property type="match status" value="2"/>
</dbReference>